<dbReference type="NCBIfam" id="NF001375">
    <property type="entry name" value="PRK00278.2-2"/>
    <property type="match status" value="1"/>
</dbReference>
<evidence type="ECO:0000259" key="10">
    <source>
        <dbReference type="Pfam" id="PF00218"/>
    </source>
</evidence>
<dbReference type="GO" id="GO:0004425">
    <property type="term" value="F:indole-3-glycerol-phosphate synthase activity"/>
    <property type="evidence" value="ECO:0007669"/>
    <property type="project" value="UniProtKB-UniRule"/>
</dbReference>
<dbReference type="PANTHER" id="PTHR22854">
    <property type="entry name" value="TRYPTOPHAN BIOSYNTHESIS PROTEIN"/>
    <property type="match status" value="1"/>
</dbReference>
<comment type="catalytic activity">
    <reaction evidence="1 9">
        <text>1-(2-carboxyphenylamino)-1-deoxy-D-ribulose 5-phosphate + H(+) = (1S,2R)-1-C-(indol-3-yl)glycerol 3-phosphate + CO2 + H2O</text>
        <dbReference type="Rhea" id="RHEA:23476"/>
        <dbReference type="ChEBI" id="CHEBI:15377"/>
        <dbReference type="ChEBI" id="CHEBI:15378"/>
        <dbReference type="ChEBI" id="CHEBI:16526"/>
        <dbReference type="ChEBI" id="CHEBI:58613"/>
        <dbReference type="ChEBI" id="CHEBI:58866"/>
        <dbReference type="EC" id="4.1.1.48"/>
    </reaction>
</comment>
<dbReference type="HAMAP" id="MF_00134_B">
    <property type="entry name" value="IGPS_B"/>
    <property type="match status" value="1"/>
</dbReference>
<dbReference type="Proteomes" id="UP000031829">
    <property type="component" value="Chromosome"/>
</dbReference>
<dbReference type="GO" id="GO:0000162">
    <property type="term" value="P:L-tryptophan biosynthetic process"/>
    <property type="evidence" value="ECO:0007669"/>
    <property type="project" value="UniProtKB-UniRule"/>
</dbReference>
<comment type="similarity">
    <text evidence="3 9">Belongs to the TrpC family.</text>
</comment>
<dbReference type="FunFam" id="3.20.20.70:FF:000024">
    <property type="entry name" value="Indole-3-glycerol phosphate synthase"/>
    <property type="match status" value="1"/>
</dbReference>
<dbReference type="InterPro" id="IPR001468">
    <property type="entry name" value="Indole-3-GlycerolPSynthase_CS"/>
</dbReference>
<evidence type="ECO:0000256" key="3">
    <source>
        <dbReference type="ARBA" id="ARBA00008737"/>
    </source>
</evidence>
<dbReference type="GeneID" id="93644716"/>
<gene>
    <name evidence="9" type="primary">trpC</name>
    <name evidence="11" type="ORF">BG04_1240</name>
</gene>
<name>A0A0B6ABX9_PRIM2</name>
<evidence type="ECO:0000256" key="4">
    <source>
        <dbReference type="ARBA" id="ARBA00022605"/>
    </source>
</evidence>
<dbReference type="PANTHER" id="PTHR22854:SF2">
    <property type="entry name" value="INDOLE-3-GLYCEROL-PHOSPHATE SYNTHASE"/>
    <property type="match status" value="1"/>
</dbReference>
<dbReference type="InterPro" id="IPR011060">
    <property type="entry name" value="RibuloseP-bd_barrel"/>
</dbReference>
<dbReference type="EC" id="4.1.1.48" evidence="9"/>
<comment type="pathway">
    <text evidence="2 9">Amino-acid biosynthesis; L-tryptophan biosynthesis; L-tryptophan from chorismate: step 4/5.</text>
</comment>
<proteinExistence type="inferred from homology"/>
<dbReference type="InterPro" id="IPR013798">
    <property type="entry name" value="Indole-3-glycerol_P_synth_dom"/>
</dbReference>
<evidence type="ECO:0000256" key="1">
    <source>
        <dbReference type="ARBA" id="ARBA00001633"/>
    </source>
</evidence>
<keyword evidence="5 9" id="KW-0210">Decarboxylase</keyword>
<accession>A0A0B6ABX9</accession>
<reference evidence="11 12" key="1">
    <citation type="journal article" date="2015" name="Genome Announc.">
        <title>Complete genome sequences for 35 biothreat assay-relevant bacillus species.</title>
        <authorList>
            <person name="Johnson S.L."/>
            <person name="Daligault H.E."/>
            <person name="Davenport K.W."/>
            <person name="Jaissle J."/>
            <person name="Frey K.G."/>
            <person name="Ladner J.T."/>
            <person name="Broomall S.M."/>
            <person name="Bishop-Lilly K.A."/>
            <person name="Bruce D.C."/>
            <person name="Gibbons H.S."/>
            <person name="Coyne S.R."/>
            <person name="Lo C.C."/>
            <person name="Meincke L."/>
            <person name="Munk A.C."/>
            <person name="Koroleva G.I."/>
            <person name="Rosenzweig C.N."/>
            <person name="Palacios G.F."/>
            <person name="Redden C.L."/>
            <person name="Minogue T.D."/>
            <person name="Chain P.S."/>
        </authorList>
    </citation>
    <scope>NUCLEOTIDE SEQUENCE [LARGE SCALE GENOMIC DNA]</scope>
    <source>
        <strain evidence="12">ATCC 14581 / DSM 32 / JCM 2506 / NBRC 15308 / NCIMB 9376 / NCTC 10342 / NRRL B-14308 / VKM B-512</strain>
    </source>
</reference>
<keyword evidence="8 9" id="KW-0456">Lyase</keyword>
<keyword evidence="7 9" id="KW-0057">Aromatic amino acid biosynthesis</keyword>
<evidence type="ECO:0000313" key="12">
    <source>
        <dbReference type="Proteomes" id="UP000031829"/>
    </source>
</evidence>
<dbReference type="KEGG" id="bmeg:BG04_1240"/>
<dbReference type="EMBL" id="CP009920">
    <property type="protein sequence ID" value="AJI21046.1"/>
    <property type="molecule type" value="Genomic_DNA"/>
</dbReference>
<dbReference type="InterPro" id="IPR013785">
    <property type="entry name" value="Aldolase_TIM"/>
</dbReference>
<dbReference type="GO" id="GO:0004640">
    <property type="term" value="F:phosphoribosylanthranilate isomerase activity"/>
    <property type="evidence" value="ECO:0007669"/>
    <property type="project" value="TreeGrafter"/>
</dbReference>
<evidence type="ECO:0000256" key="9">
    <source>
        <dbReference type="HAMAP-Rule" id="MF_00134"/>
    </source>
</evidence>
<sequence length="255" mass="28693">MLNKIIETKKEEIQNLQLPEQQNVAKRSFLDALSNPNRELALIAEVKKASPSKGLIKENFQPVEIAKAYEKGKADALSVLTDQHYFQGNRTFLSDIKQHVSIPVLRKDFIIDSIQVEESARIGADAILLIGEVLEPLKLQELYLQAAEKELDCLVEVHSLETLEKLLAVFTPKIIGINNRNLHTFETSVQQTKEIAKHVPKNQLLVSESGIYLYDDVSYVKEAGAKAILVGESLMRQDNQTKAIEKLFGESEYAH</sequence>
<evidence type="ECO:0000313" key="11">
    <source>
        <dbReference type="EMBL" id="AJI21046.1"/>
    </source>
</evidence>
<evidence type="ECO:0000256" key="6">
    <source>
        <dbReference type="ARBA" id="ARBA00022822"/>
    </source>
</evidence>
<dbReference type="UniPathway" id="UPA00035">
    <property type="reaction ID" value="UER00043"/>
</dbReference>
<evidence type="ECO:0000256" key="2">
    <source>
        <dbReference type="ARBA" id="ARBA00004696"/>
    </source>
</evidence>
<keyword evidence="6 9" id="KW-0822">Tryptophan biosynthesis</keyword>
<dbReference type="HOGENOM" id="CLU_034247_2_0_9"/>
<dbReference type="PROSITE" id="PS00614">
    <property type="entry name" value="IGPS"/>
    <property type="match status" value="1"/>
</dbReference>
<dbReference type="SUPFAM" id="SSF51366">
    <property type="entry name" value="Ribulose-phoshate binding barrel"/>
    <property type="match status" value="1"/>
</dbReference>
<feature type="domain" description="Indole-3-glycerol phosphate synthase" evidence="10">
    <location>
        <begin position="6"/>
        <end position="247"/>
    </location>
</feature>
<dbReference type="Gene3D" id="3.20.20.70">
    <property type="entry name" value="Aldolase class I"/>
    <property type="match status" value="1"/>
</dbReference>
<evidence type="ECO:0000256" key="8">
    <source>
        <dbReference type="ARBA" id="ARBA00023239"/>
    </source>
</evidence>
<organism evidence="11 12">
    <name type="scientific">Priestia megaterium (strain ATCC 14581 / DSM 32 / CCUG 1817 / JCM 2506 / NBRC 15308 / NCIMB 9376 / NCTC 10342 / NRRL B-14308 / VKM B-512 / Ford 19)</name>
    <name type="common">Bacillus megaterium</name>
    <dbReference type="NCBI Taxonomy" id="1348623"/>
    <lineage>
        <taxon>Bacteria</taxon>
        <taxon>Bacillati</taxon>
        <taxon>Bacillota</taxon>
        <taxon>Bacilli</taxon>
        <taxon>Bacillales</taxon>
        <taxon>Bacillaceae</taxon>
        <taxon>Priestia</taxon>
    </lineage>
</organism>
<evidence type="ECO:0000256" key="5">
    <source>
        <dbReference type="ARBA" id="ARBA00022793"/>
    </source>
</evidence>
<evidence type="ECO:0000256" key="7">
    <source>
        <dbReference type="ARBA" id="ARBA00023141"/>
    </source>
</evidence>
<dbReference type="Pfam" id="PF00218">
    <property type="entry name" value="IGPS"/>
    <property type="match status" value="1"/>
</dbReference>
<dbReference type="RefSeq" id="WP_016765468.1">
    <property type="nucleotide sequence ID" value="NZ_BCVB01000001.1"/>
</dbReference>
<protein>
    <recommendedName>
        <fullName evidence="9">Indole-3-glycerol phosphate synthase</fullName>
        <shortName evidence="9">IGPS</shortName>
        <ecNumber evidence="9">4.1.1.48</ecNumber>
    </recommendedName>
</protein>
<keyword evidence="4 9" id="KW-0028">Amino-acid biosynthesis</keyword>
<dbReference type="InterPro" id="IPR045186">
    <property type="entry name" value="Indole-3-glycerol_P_synth"/>
</dbReference>
<dbReference type="NCBIfam" id="NF001377">
    <property type="entry name" value="PRK00278.2-4"/>
    <property type="match status" value="1"/>
</dbReference>
<dbReference type="AlphaFoldDB" id="A0A0B6ABX9"/>
<dbReference type="CDD" id="cd00331">
    <property type="entry name" value="IGPS"/>
    <property type="match status" value="1"/>
</dbReference>